<dbReference type="SUPFAM" id="SSF53335">
    <property type="entry name" value="S-adenosyl-L-methionine-dependent methyltransferases"/>
    <property type="match status" value="1"/>
</dbReference>
<evidence type="ECO:0000256" key="3">
    <source>
        <dbReference type="ARBA" id="ARBA00022691"/>
    </source>
</evidence>
<comment type="caution">
    <text evidence="5">The sequence shown here is derived from an EMBL/GenBank/DDBJ whole genome shotgun (WGS) entry which is preliminary data.</text>
</comment>
<dbReference type="PATRIC" id="fig|1526658.3.peg.1370"/>
<name>A0A0N1FCK8_9HYPH</name>
<dbReference type="PANTHER" id="PTHR12829:SF7">
    <property type="entry name" value="N6-ADENOSINE-METHYLTRANSFERASE CATALYTIC SUBUNIT"/>
    <property type="match status" value="1"/>
</dbReference>
<dbReference type="EMBL" id="LGSZ01000050">
    <property type="protein sequence ID" value="KPH79343.1"/>
    <property type="molecule type" value="Genomic_DNA"/>
</dbReference>
<dbReference type="PANTHER" id="PTHR12829">
    <property type="entry name" value="N6-ADENOSINE-METHYLTRANSFERASE"/>
    <property type="match status" value="1"/>
</dbReference>
<dbReference type="OrthoDB" id="9800596at2"/>
<dbReference type="Proteomes" id="UP000037822">
    <property type="component" value="Unassembled WGS sequence"/>
</dbReference>
<sequence length="188" mass="21442">MTWPFDPLSPLSYDVICADPPWRFRTWSETNQAKSASRHYDLMTTEDIMALPVGRLAQRDCILLLWTTGAMQPQAFDVMKAWGFTYKSQMIWRKTTPSGKVRMGTGYWARSMHEPVLIGCMGKPGKFSAFPSIFDGIAREHSRKPEEFFALVNKHTNGMRRADLFSRQTRLGFDSWGDESTKFDGAAA</sequence>
<dbReference type="AlphaFoldDB" id="A0A0N1FCK8"/>
<proteinExistence type="inferred from homology"/>
<protein>
    <recommendedName>
        <fullName evidence="7">DNA methyltransferase</fullName>
    </recommendedName>
</protein>
<evidence type="ECO:0008006" key="7">
    <source>
        <dbReference type="Google" id="ProtNLM"/>
    </source>
</evidence>
<dbReference type="RefSeq" id="WP_054210601.1">
    <property type="nucleotide sequence ID" value="NZ_LGSZ01000050.1"/>
</dbReference>
<evidence type="ECO:0000256" key="2">
    <source>
        <dbReference type="ARBA" id="ARBA00022679"/>
    </source>
</evidence>
<evidence type="ECO:0000256" key="4">
    <source>
        <dbReference type="PROSITE-ProRule" id="PRU00489"/>
    </source>
</evidence>
<dbReference type="Pfam" id="PF05063">
    <property type="entry name" value="MT-A70"/>
    <property type="match status" value="1"/>
</dbReference>
<keyword evidence="6" id="KW-1185">Reference proteome</keyword>
<dbReference type="GO" id="GO:0032259">
    <property type="term" value="P:methylation"/>
    <property type="evidence" value="ECO:0007669"/>
    <property type="project" value="UniProtKB-KW"/>
</dbReference>
<gene>
    <name evidence="5" type="ORF">AE618_18765</name>
</gene>
<keyword evidence="2" id="KW-0808">Transferase</keyword>
<reference evidence="5 6" key="1">
    <citation type="submission" date="2015-07" db="EMBL/GenBank/DDBJ databases">
        <title>Whole genome sequencing of Bosea vaviloviae isolated from cave pool.</title>
        <authorList>
            <person name="Tan N.E.H."/>
            <person name="Lee Y.P."/>
            <person name="Gan H.M."/>
            <person name="Barton H."/>
            <person name="Savka M.A."/>
        </authorList>
    </citation>
    <scope>NUCLEOTIDE SEQUENCE [LARGE SCALE GENOMIC DNA]</scope>
    <source>
        <strain evidence="5 6">SD260</strain>
    </source>
</reference>
<keyword evidence="3" id="KW-0949">S-adenosyl-L-methionine</keyword>
<keyword evidence="1" id="KW-0489">Methyltransferase</keyword>
<dbReference type="InterPro" id="IPR007757">
    <property type="entry name" value="MT-A70-like"/>
</dbReference>
<accession>A0A0N1FCK8</accession>
<organism evidence="5 6">
    <name type="scientific">Bosea vaviloviae</name>
    <dbReference type="NCBI Taxonomy" id="1526658"/>
    <lineage>
        <taxon>Bacteria</taxon>
        <taxon>Pseudomonadati</taxon>
        <taxon>Pseudomonadota</taxon>
        <taxon>Alphaproteobacteria</taxon>
        <taxon>Hyphomicrobiales</taxon>
        <taxon>Boseaceae</taxon>
        <taxon>Bosea</taxon>
    </lineage>
</organism>
<dbReference type="GO" id="GO:0008168">
    <property type="term" value="F:methyltransferase activity"/>
    <property type="evidence" value="ECO:0007669"/>
    <property type="project" value="UniProtKB-KW"/>
</dbReference>
<dbReference type="InterPro" id="IPR029063">
    <property type="entry name" value="SAM-dependent_MTases_sf"/>
</dbReference>
<evidence type="ECO:0000313" key="5">
    <source>
        <dbReference type="EMBL" id="KPH79343.1"/>
    </source>
</evidence>
<dbReference type="PROSITE" id="PS51143">
    <property type="entry name" value="MT_A70"/>
    <property type="match status" value="1"/>
</dbReference>
<dbReference type="Gene3D" id="3.40.50.150">
    <property type="entry name" value="Vaccinia Virus protein VP39"/>
    <property type="match status" value="1"/>
</dbReference>
<evidence type="ECO:0000256" key="1">
    <source>
        <dbReference type="ARBA" id="ARBA00022603"/>
    </source>
</evidence>
<comment type="similarity">
    <text evidence="4">Belongs to the MT-A70-like family.</text>
</comment>
<evidence type="ECO:0000313" key="6">
    <source>
        <dbReference type="Proteomes" id="UP000037822"/>
    </source>
</evidence>